<dbReference type="InterPro" id="IPR012910">
    <property type="entry name" value="Plug_dom"/>
</dbReference>
<dbReference type="EMBL" id="SGIM01000007">
    <property type="protein sequence ID" value="RZF52078.1"/>
    <property type="molecule type" value="Genomic_DNA"/>
</dbReference>
<dbReference type="InterPro" id="IPR036942">
    <property type="entry name" value="Beta-barrel_TonB_sf"/>
</dbReference>
<evidence type="ECO:0000256" key="3">
    <source>
        <dbReference type="ARBA" id="ARBA00022452"/>
    </source>
</evidence>
<comment type="similarity">
    <text evidence="8 9">Belongs to the TonB-dependent receptor family.</text>
</comment>
<evidence type="ECO:0000256" key="1">
    <source>
        <dbReference type="ARBA" id="ARBA00004571"/>
    </source>
</evidence>
<evidence type="ECO:0000256" key="5">
    <source>
        <dbReference type="ARBA" id="ARBA00023077"/>
    </source>
</evidence>
<evidence type="ECO:0000256" key="2">
    <source>
        <dbReference type="ARBA" id="ARBA00022448"/>
    </source>
</evidence>
<dbReference type="GO" id="GO:0015344">
    <property type="term" value="F:siderophore uptake transmembrane transporter activity"/>
    <property type="evidence" value="ECO:0007669"/>
    <property type="project" value="TreeGrafter"/>
</dbReference>
<sequence>MPFWKINLLYGCVAMSMGLNSSLLWAAEPDTQQPVQLPTIKVEATRTDTSYLQTPASVFRVDAPEQMQSTQVNLTELVKGIPSLQLNNRENYAQDLQLSMRGFGARSTFGVRGIRLYVDGIPATMPDGQGQTSNIDLSSLDHLEVLTGPFSSLYGNSSGGTILTTSKEGQGKDSIEMSYAGGSHNKNRAGIVLQGGSKHANEPSYVISSSYFDTDGYRDHSDARKVLNNAKLTWDLDDGSKINWITNYVKIHANDPQGLDKTQWQQNPRQVNDANNTYDVRKDIEQTQTGVTWSKPLNDQHELYLMGYWGNRQVTQYQSIPKGRVGEENGKPIYSGQASPKQAGGVIDFDRNYYGADFRWTGKELLPNTILSAGVAFDMMDEDRKGYKNFNDVGQFGVKGELRRNEDNSLWNIDPYLQASWQFLPTWRVDTGLRYSNVHYKSKDHFTSGPDEYGTINGDDSGKHDYSKLLPSIALSWQVIPELLAYVSYAKGFETPTFTEMAYRPDGSGGFNFALDASSSDTYELGLKSQNQLGDFTLAVFQTKTKDDIVSAGSVDGRATFRKADKTLREGVELTWNKALWRDLVINASYGYLDATFDANVPEKKDDGKILASAIPSGNLIPGIAKQRAYAAVAWKPNTGFYGGVDAQYNDKIYVNDTNTEAAPSYTTVSAYTGYLWTLNDWNMNAYARVDNMLDKNYIGSVIVNDGNGRFYEPADGRNWGAGIKVTKQF</sequence>
<dbReference type="Proteomes" id="UP000292110">
    <property type="component" value="Unassembled WGS sequence"/>
</dbReference>
<evidence type="ECO:0000259" key="11">
    <source>
        <dbReference type="Pfam" id="PF00593"/>
    </source>
</evidence>
<dbReference type="Pfam" id="PF00593">
    <property type="entry name" value="TonB_dep_Rec_b-barrel"/>
    <property type="match status" value="1"/>
</dbReference>
<accession>A0A4Q6XF53</accession>
<dbReference type="PANTHER" id="PTHR30069">
    <property type="entry name" value="TONB-DEPENDENT OUTER MEMBRANE RECEPTOR"/>
    <property type="match status" value="1"/>
</dbReference>
<dbReference type="Gene3D" id="2.170.130.10">
    <property type="entry name" value="TonB-dependent receptor, plug domain"/>
    <property type="match status" value="1"/>
</dbReference>
<feature type="domain" description="TonB-dependent receptor plug" evidence="12">
    <location>
        <begin position="53"/>
        <end position="160"/>
    </location>
</feature>
<dbReference type="InterPro" id="IPR037066">
    <property type="entry name" value="Plug_dom_sf"/>
</dbReference>
<keyword evidence="14" id="KW-1185">Reference proteome</keyword>
<keyword evidence="3 8" id="KW-1134">Transmembrane beta strand</keyword>
<name>A0A4Q6XF53_9GAMM</name>
<evidence type="ECO:0000256" key="10">
    <source>
        <dbReference type="SAM" id="SignalP"/>
    </source>
</evidence>
<keyword evidence="2 8" id="KW-0813">Transport</keyword>
<dbReference type="InterPro" id="IPR039426">
    <property type="entry name" value="TonB-dep_rcpt-like"/>
</dbReference>
<evidence type="ECO:0000259" key="12">
    <source>
        <dbReference type="Pfam" id="PF07715"/>
    </source>
</evidence>
<evidence type="ECO:0000256" key="7">
    <source>
        <dbReference type="ARBA" id="ARBA00023237"/>
    </source>
</evidence>
<keyword evidence="4 8" id="KW-0812">Transmembrane</keyword>
<protein>
    <submittedName>
        <fullName evidence="13">TonB-dependent receptor</fullName>
    </submittedName>
</protein>
<reference evidence="13 14" key="1">
    <citation type="submission" date="2019-02" db="EMBL/GenBank/DDBJ databases">
        <title>The draft genome of Acinetobacter halotolerans strain JCM 31009.</title>
        <authorList>
            <person name="Qin J."/>
            <person name="Feng Y."/>
            <person name="Nemec A."/>
            <person name="Zong Z."/>
        </authorList>
    </citation>
    <scope>NUCLEOTIDE SEQUENCE [LARGE SCALE GENOMIC DNA]</scope>
    <source>
        <strain evidence="13 14">JCM 31009</strain>
    </source>
</reference>
<comment type="subcellular location">
    <subcellularLocation>
        <location evidence="1 8">Cell outer membrane</location>
        <topology evidence="1 8">Multi-pass membrane protein</topology>
    </subcellularLocation>
</comment>
<dbReference type="Gene3D" id="2.40.170.20">
    <property type="entry name" value="TonB-dependent receptor, beta-barrel domain"/>
    <property type="match status" value="1"/>
</dbReference>
<dbReference type="CDD" id="cd01347">
    <property type="entry name" value="ligand_gated_channel"/>
    <property type="match status" value="1"/>
</dbReference>
<feature type="signal peptide" evidence="10">
    <location>
        <begin position="1"/>
        <end position="26"/>
    </location>
</feature>
<gene>
    <name evidence="13" type="ORF">EXE30_09440</name>
</gene>
<comment type="caution">
    <text evidence="13">The sequence shown here is derived from an EMBL/GenBank/DDBJ whole genome shotgun (WGS) entry which is preliminary data.</text>
</comment>
<dbReference type="PANTHER" id="PTHR30069:SF28">
    <property type="entry name" value="TONB-DEPENDENT RECEPTOR YNCD-RELATED"/>
    <property type="match status" value="1"/>
</dbReference>
<feature type="chain" id="PRO_5020193290" evidence="10">
    <location>
        <begin position="27"/>
        <end position="730"/>
    </location>
</feature>
<evidence type="ECO:0000256" key="4">
    <source>
        <dbReference type="ARBA" id="ARBA00022692"/>
    </source>
</evidence>
<keyword evidence="7 8" id="KW-0998">Cell outer membrane</keyword>
<dbReference type="PROSITE" id="PS52016">
    <property type="entry name" value="TONB_DEPENDENT_REC_3"/>
    <property type="match status" value="1"/>
</dbReference>
<keyword evidence="10" id="KW-0732">Signal</keyword>
<evidence type="ECO:0000313" key="14">
    <source>
        <dbReference type="Proteomes" id="UP000292110"/>
    </source>
</evidence>
<evidence type="ECO:0000256" key="9">
    <source>
        <dbReference type="RuleBase" id="RU003357"/>
    </source>
</evidence>
<evidence type="ECO:0000256" key="8">
    <source>
        <dbReference type="PROSITE-ProRule" id="PRU01360"/>
    </source>
</evidence>
<dbReference type="SUPFAM" id="SSF56935">
    <property type="entry name" value="Porins"/>
    <property type="match status" value="1"/>
</dbReference>
<keyword evidence="6 8" id="KW-0472">Membrane</keyword>
<dbReference type="GO" id="GO:0009279">
    <property type="term" value="C:cell outer membrane"/>
    <property type="evidence" value="ECO:0007669"/>
    <property type="project" value="UniProtKB-SubCell"/>
</dbReference>
<organism evidence="13 14">
    <name type="scientific">Acinetobacter halotolerans</name>
    <dbReference type="NCBI Taxonomy" id="1752076"/>
    <lineage>
        <taxon>Bacteria</taxon>
        <taxon>Pseudomonadati</taxon>
        <taxon>Pseudomonadota</taxon>
        <taxon>Gammaproteobacteria</taxon>
        <taxon>Moraxellales</taxon>
        <taxon>Moraxellaceae</taxon>
        <taxon>Acinetobacter</taxon>
    </lineage>
</organism>
<keyword evidence="13" id="KW-0675">Receptor</keyword>
<evidence type="ECO:0000313" key="13">
    <source>
        <dbReference type="EMBL" id="RZF52078.1"/>
    </source>
</evidence>
<dbReference type="RefSeq" id="WP_130162164.1">
    <property type="nucleotide sequence ID" value="NZ_SGIM01000007.1"/>
</dbReference>
<keyword evidence="5 9" id="KW-0798">TonB box</keyword>
<proteinExistence type="inferred from homology"/>
<dbReference type="InterPro" id="IPR000531">
    <property type="entry name" value="Beta-barrel_TonB"/>
</dbReference>
<feature type="domain" description="TonB-dependent receptor-like beta-barrel" evidence="11">
    <location>
        <begin position="221"/>
        <end position="692"/>
    </location>
</feature>
<evidence type="ECO:0000256" key="6">
    <source>
        <dbReference type="ARBA" id="ARBA00023136"/>
    </source>
</evidence>
<dbReference type="GO" id="GO:0044718">
    <property type="term" value="P:siderophore transmembrane transport"/>
    <property type="evidence" value="ECO:0007669"/>
    <property type="project" value="TreeGrafter"/>
</dbReference>
<dbReference type="Pfam" id="PF07715">
    <property type="entry name" value="Plug"/>
    <property type="match status" value="1"/>
</dbReference>
<dbReference type="AlphaFoldDB" id="A0A4Q6XF53"/>